<dbReference type="AlphaFoldDB" id="A0A9P4NN78"/>
<proteinExistence type="predicted"/>
<dbReference type="PANTHER" id="PTHR38703:SF1">
    <property type="entry name" value="ALLERGEN"/>
    <property type="match status" value="1"/>
</dbReference>
<evidence type="ECO:0000313" key="3">
    <source>
        <dbReference type="EMBL" id="KAF2428622.1"/>
    </source>
</evidence>
<sequence length="303" mass="32598">MDKAKQAVSSFMNKAGHHDTTVHESVAPAVTNETVMPTRHENVITAVDKEIHQDHHHTSVQPVHHKEVLPEKHSHQVAGVEHRNFDHSNKEEIARKLQQERAQFTDRSTTAETQHTQSVAPTIAGEHIHHHVHETIQPVIHKQTIQPNVVHTTVPIHEVHNNAAQHHSTTALPALSMDEFKKQGGSLTGRAERKDGFEGEPRSIGGSLGSHQHSGVGGLGSDQHHTGTHSTVGGIGSDKHHTGSHSGVGGVGSDQHHTGTHSGVGSSGINSTGTHDTHKKPSLMDKLNPKVDANGDGKAGFMK</sequence>
<evidence type="ECO:0000313" key="4">
    <source>
        <dbReference type="Proteomes" id="UP000800235"/>
    </source>
</evidence>
<evidence type="ECO:0000256" key="2">
    <source>
        <dbReference type="SAM" id="MobiDB-lite"/>
    </source>
</evidence>
<dbReference type="Proteomes" id="UP000800235">
    <property type="component" value="Unassembled WGS sequence"/>
</dbReference>
<feature type="coiled-coil region" evidence="1">
    <location>
        <begin position="87"/>
        <end position="114"/>
    </location>
</feature>
<gene>
    <name evidence="3" type="ORF">EJ08DRAFT_321729</name>
</gene>
<dbReference type="EMBL" id="MU007054">
    <property type="protein sequence ID" value="KAF2428622.1"/>
    <property type="molecule type" value="Genomic_DNA"/>
</dbReference>
<feature type="region of interest" description="Disordered" evidence="2">
    <location>
        <begin position="184"/>
        <end position="303"/>
    </location>
</feature>
<keyword evidence="1" id="KW-0175">Coiled coil</keyword>
<evidence type="ECO:0008006" key="5">
    <source>
        <dbReference type="Google" id="ProtNLM"/>
    </source>
</evidence>
<reference evidence="3" key="1">
    <citation type="journal article" date="2020" name="Stud. Mycol.">
        <title>101 Dothideomycetes genomes: a test case for predicting lifestyles and emergence of pathogens.</title>
        <authorList>
            <person name="Haridas S."/>
            <person name="Albert R."/>
            <person name="Binder M."/>
            <person name="Bloem J."/>
            <person name="Labutti K."/>
            <person name="Salamov A."/>
            <person name="Andreopoulos B."/>
            <person name="Baker S."/>
            <person name="Barry K."/>
            <person name="Bills G."/>
            <person name="Bluhm B."/>
            <person name="Cannon C."/>
            <person name="Castanera R."/>
            <person name="Culley D."/>
            <person name="Daum C."/>
            <person name="Ezra D."/>
            <person name="Gonzalez J."/>
            <person name="Henrissat B."/>
            <person name="Kuo A."/>
            <person name="Liang C."/>
            <person name="Lipzen A."/>
            <person name="Lutzoni F."/>
            <person name="Magnuson J."/>
            <person name="Mondo S."/>
            <person name="Nolan M."/>
            <person name="Ohm R."/>
            <person name="Pangilinan J."/>
            <person name="Park H.-J."/>
            <person name="Ramirez L."/>
            <person name="Alfaro M."/>
            <person name="Sun H."/>
            <person name="Tritt A."/>
            <person name="Yoshinaga Y."/>
            <person name="Zwiers L.-H."/>
            <person name="Turgeon B."/>
            <person name="Goodwin S."/>
            <person name="Spatafora J."/>
            <person name="Crous P."/>
            <person name="Grigoriev I."/>
        </authorList>
    </citation>
    <scope>NUCLEOTIDE SEQUENCE</scope>
    <source>
        <strain evidence="3">CBS 130266</strain>
    </source>
</reference>
<comment type="caution">
    <text evidence="3">The sequence shown here is derived from an EMBL/GenBank/DDBJ whole genome shotgun (WGS) entry which is preliminary data.</text>
</comment>
<accession>A0A9P4NN78</accession>
<protein>
    <recommendedName>
        <fullName evidence="5">Allergen</fullName>
    </recommendedName>
</protein>
<evidence type="ECO:0000256" key="1">
    <source>
        <dbReference type="SAM" id="Coils"/>
    </source>
</evidence>
<dbReference type="OrthoDB" id="2118965at2759"/>
<feature type="compositionally biased region" description="Basic and acidic residues" evidence="2">
    <location>
        <begin position="190"/>
        <end position="201"/>
    </location>
</feature>
<keyword evidence="4" id="KW-1185">Reference proteome</keyword>
<feature type="region of interest" description="Disordered" evidence="2">
    <location>
        <begin position="1"/>
        <end position="23"/>
    </location>
</feature>
<dbReference type="PANTHER" id="PTHR38703">
    <property type="entry name" value="CHROMOSOME 8, WHOLE GENOME SHOTGUN SEQUENCE"/>
    <property type="match status" value="1"/>
</dbReference>
<organism evidence="3 4">
    <name type="scientific">Tothia fuscella</name>
    <dbReference type="NCBI Taxonomy" id="1048955"/>
    <lineage>
        <taxon>Eukaryota</taxon>
        <taxon>Fungi</taxon>
        <taxon>Dikarya</taxon>
        <taxon>Ascomycota</taxon>
        <taxon>Pezizomycotina</taxon>
        <taxon>Dothideomycetes</taxon>
        <taxon>Pleosporomycetidae</taxon>
        <taxon>Venturiales</taxon>
        <taxon>Cylindrosympodiaceae</taxon>
        <taxon>Tothia</taxon>
    </lineage>
</organism>
<name>A0A9P4NN78_9PEZI</name>